<accession>B9BWK7</accession>
<gene>
    <name evidence="2" type="ORF">BURMUCGD2_6094</name>
</gene>
<name>B9BWK7_9BURK</name>
<sequence length="64" mass="6840">MRRDSVDSEPGHGVGIRRHRPGGCSIRHACLLFVMTAGGPQGVGGTSMVDSRHIAINDKQKLES</sequence>
<reference evidence="2 3" key="1">
    <citation type="journal article" date="2012" name="J. Bacteriol.">
        <title>Draft Genome Sequence Determination for Cystic Fibrosis and Chronic Granulomatous Disease Burkholderia multivorans Isolates.</title>
        <authorList>
            <person name="Varga J.J."/>
            <person name="Losada L."/>
            <person name="Zelazny A.M."/>
            <person name="Brinkac L."/>
            <person name="Harkins D."/>
            <person name="Radune D."/>
            <person name="Hostetler J."/>
            <person name="Sampaio E.P."/>
            <person name="Ronning C.M."/>
            <person name="Nierman W.C."/>
            <person name="Greenberg D.E."/>
            <person name="Holland S.M."/>
            <person name="Goldberg J.B."/>
        </authorList>
    </citation>
    <scope>NUCLEOTIDE SEQUENCE [LARGE SCALE GENOMIC DNA]</scope>
    <source>
        <strain evidence="2 3">CGD2</strain>
    </source>
</reference>
<evidence type="ECO:0000313" key="2">
    <source>
        <dbReference type="EMBL" id="EEE04677.1"/>
    </source>
</evidence>
<protein>
    <submittedName>
        <fullName evidence="2">Uncharacterized protein</fullName>
    </submittedName>
</protein>
<dbReference type="AlphaFoldDB" id="B9BWK7"/>
<feature type="compositionally biased region" description="Basic and acidic residues" evidence="1">
    <location>
        <begin position="1"/>
        <end position="10"/>
    </location>
</feature>
<feature type="region of interest" description="Disordered" evidence="1">
    <location>
        <begin position="1"/>
        <end position="20"/>
    </location>
</feature>
<evidence type="ECO:0000313" key="3">
    <source>
        <dbReference type="Proteomes" id="UP000004535"/>
    </source>
</evidence>
<proteinExistence type="predicted"/>
<organism evidence="2 3">
    <name type="scientific">Burkholderia multivorans CGD2</name>
    <dbReference type="NCBI Taxonomy" id="513052"/>
    <lineage>
        <taxon>Bacteria</taxon>
        <taxon>Pseudomonadati</taxon>
        <taxon>Pseudomonadota</taxon>
        <taxon>Betaproteobacteria</taxon>
        <taxon>Burkholderiales</taxon>
        <taxon>Burkholderiaceae</taxon>
        <taxon>Burkholderia</taxon>
        <taxon>Burkholderia cepacia complex</taxon>
    </lineage>
</organism>
<dbReference type="EMBL" id="ACFC01000013">
    <property type="protein sequence ID" value="EEE04677.1"/>
    <property type="molecule type" value="Genomic_DNA"/>
</dbReference>
<dbReference type="Proteomes" id="UP000004535">
    <property type="component" value="Unassembled WGS sequence"/>
</dbReference>
<comment type="caution">
    <text evidence="2">The sequence shown here is derived from an EMBL/GenBank/DDBJ whole genome shotgun (WGS) entry which is preliminary data.</text>
</comment>
<evidence type="ECO:0000256" key="1">
    <source>
        <dbReference type="SAM" id="MobiDB-lite"/>
    </source>
</evidence>